<proteinExistence type="inferred from homology"/>
<name>A0ABX7QVL7_9GAMM</name>
<evidence type="ECO:0000313" key="7">
    <source>
        <dbReference type="Proteomes" id="UP000662770"/>
    </source>
</evidence>
<evidence type="ECO:0000256" key="1">
    <source>
        <dbReference type="ARBA" id="ARBA00004496"/>
    </source>
</evidence>
<protein>
    <recommendedName>
        <fullName evidence="5">7-methyl-GTP pyrophosphatase</fullName>
        <shortName evidence="5">m(7)GTP pyrophosphatase</shortName>
        <ecNumber evidence="5">3.6.1.-</ecNumber>
    </recommendedName>
</protein>
<dbReference type="EMBL" id="CP071503">
    <property type="protein sequence ID" value="QSX35062.1"/>
    <property type="molecule type" value="Genomic_DNA"/>
</dbReference>
<reference evidence="6 7" key="1">
    <citation type="submission" date="2021-03" db="EMBL/GenBank/DDBJ databases">
        <title>Novel species identification of genus Shewanella.</title>
        <authorList>
            <person name="Liu G."/>
            <person name="Zhang Q."/>
        </authorList>
    </citation>
    <scope>NUCLEOTIDE SEQUENCE [LARGE SCALE GENOMIC DNA]</scope>
    <source>
        <strain evidence="6 7">FJAT-51800</strain>
    </source>
</reference>
<feature type="active site" description="Proton acceptor" evidence="5">
    <location>
        <position position="79"/>
    </location>
</feature>
<evidence type="ECO:0000313" key="6">
    <source>
        <dbReference type="EMBL" id="QSX35062.1"/>
    </source>
</evidence>
<dbReference type="Proteomes" id="UP000662770">
    <property type="component" value="Chromosome"/>
</dbReference>
<dbReference type="SUPFAM" id="SSF52972">
    <property type="entry name" value="ITPase-like"/>
    <property type="match status" value="1"/>
</dbReference>
<dbReference type="Gene3D" id="3.90.950.10">
    <property type="match status" value="1"/>
</dbReference>
<evidence type="ECO:0000256" key="3">
    <source>
        <dbReference type="ARBA" id="ARBA00022801"/>
    </source>
</evidence>
<evidence type="ECO:0000256" key="4">
    <source>
        <dbReference type="ARBA" id="ARBA00023080"/>
    </source>
</evidence>
<keyword evidence="4 5" id="KW-0546">Nucleotide metabolism</keyword>
<dbReference type="EC" id="3.6.1.-" evidence="5"/>
<dbReference type="NCBIfam" id="TIGR00172">
    <property type="entry name" value="maf"/>
    <property type="match status" value="1"/>
</dbReference>
<dbReference type="PANTHER" id="PTHR43213:SF10">
    <property type="entry name" value="7-METHYL-GTP PYROPHOSPHATASE"/>
    <property type="match status" value="1"/>
</dbReference>
<dbReference type="InterPro" id="IPR003697">
    <property type="entry name" value="Maf-like"/>
</dbReference>
<evidence type="ECO:0000256" key="2">
    <source>
        <dbReference type="ARBA" id="ARBA00022490"/>
    </source>
</evidence>
<feature type="site" description="Important for substrate specificity" evidence="5">
    <location>
        <position position="80"/>
    </location>
</feature>
<dbReference type="RefSeq" id="WP_207356257.1">
    <property type="nucleotide sequence ID" value="NZ_CP071503.1"/>
</dbReference>
<dbReference type="InterPro" id="IPR029001">
    <property type="entry name" value="ITPase-like_fam"/>
</dbReference>
<comment type="similarity">
    <text evidence="5">Belongs to the Maf family. YceF subfamily.</text>
</comment>
<sequence length="210" mass="22333">MSISASSSVNAPRLVLASTSSFRKTLLEKLALPFSCSAPEVDETPLPNESATALVERLAIAKAKAGASDNSNSLIIGSDQVAVIDGQIVGKPLTEEKAIAQLMAASGKRITFYTGLALYNNFTGHVESLVEPFTVHFKPLTEAQVRYYVATEQPLYCAGSFKCEGLGIALFERLEGKDPNSLVGLPLISLIEMLARQGVDVLSRDCVAAV</sequence>
<dbReference type="PIRSF" id="PIRSF006305">
    <property type="entry name" value="Maf"/>
    <property type="match status" value="1"/>
</dbReference>
<gene>
    <name evidence="6" type="primary">maf</name>
    <name evidence="6" type="ORF">JYB87_07550</name>
</gene>
<comment type="function">
    <text evidence="5">Nucleoside triphosphate pyrophosphatase that hydrolyzes 7-methyl-GTP (m(7)GTP). May have a dual role in cell division arrest and in preventing the incorporation of modified nucleotides into cellular nucleic acids.</text>
</comment>
<accession>A0ABX7QVL7</accession>
<evidence type="ECO:0000256" key="5">
    <source>
        <dbReference type="HAMAP-Rule" id="MF_00528"/>
    </source>
</evidence>
<comment type="subcellular location">
    <subcellularLocation>
        <location evidence="1 5">Cytoplasm</location>
    </subcellularLocation>
</comment>
<comment type="cofactor">
    <cofactor evidence="5">
        <name>a divalent metal cation</name>
        <dbReference type="ChEBI" id="CHEBI:60240"/>
    </cofactor>
</comment>
<comment type="caution">
    <text evidence="5">Lacks conserved residue(s) required for the propagation of feature annotation.</text>
</comment>
<dbReference type="PANTHER" id="PTHR43213">
    <property type="entry name" value="BIFUNCTIONAL DTTP/UTP PYROPHOSPHATASE/METHYLTRANSFERASE PROTEIN-RELATED"/>
    <property type="match status" value="1"/>
</dbReference>
<dbReference type="Pfam" id="PF02545">
    <property type="entry name" value="Maf"/>
    <property type="match status" value="1"/>
</dbReference>
<feature type="site" description="Important for substrate specificity" evidence="5">
    <location>
        <position position="22"/>
    </location>
</feature>
<feature type="site" description="Important for substrate specificity" evidence="5">
    <location>
        <position position="164"/>
    </location>
</feature>
<keyword evidence="3 5" id="KW-0378">Hydrolase</keyword>
<dbReference type="HAMAP" id="MF_00528">
    <property type="entry name" value="Maf"/>
    <property type="match status" value="1"/>
</dbReference>
<keyword evidence="7" id="KW-1185">Reference proteome</keyword>
<comment type="catalytic activity">
    <reaction evidence="5">
        <text>N(7)-methyl-GTP + H2O = N(7)-methyl-GMP + diphosphate + H(+)</text>
        <dbReference type="Rhea" id="RHEA:58744"/>
        <dbReference type="ChEBI" id="CHEBI:15377"/>
        <dbReference type="ChEBI" id="CHEBI:15378"/>
        <dbReference type="ChEBI" id="CHEBI:33019"/>
        <dbReference type="ChEBI" id="CHEBI:58285"/>
        <dbReference type="ChEBI" id="CHEBI:87133"/>
    </reaction>
</comment>
<dbReference type="CDD" id="cd00555">
    <property type="entry name" value="Maf"/>
    <property type="match status" value="1"/>
</dbReference>
<organism evidence="6 7">
    <name type="scientific">Shewanella avicenniae</name>
    <dbReference type="NCBI Taxonomy" id="2814294"/>
    <lineage>
        <taxon>Bacteria</taxon>
        <taxon>Pseudomonadati</taxon>
        <taxon>Pseudomonadota</taxon>
        <taxon>Gammaproteobacteria</taxon>
        <taxon>Alteromonadales</taxon>
        <taxon>Shewanellaceae</taxon>
        <taxon>Shewanella</taxon>
    </lineage>
</organism>
<keyword evidence="2 5" id="KW-0963">Cytoplasm</keyword>